<evidence type="ECO:0000313" key="3">
    <source>
        <dbReference type="EMBL" id="PHM23266.1"/>
    </source>
</evidence>
<evidence type="ECO:0000313" key="4">
    <source>
        <dbReference type="Proteomes" id="UP000225833"/>
    </source>
</evidence>
<accession>A0A2D0INA3</accession>
<evidence type="ECO:0000256" key="2">
    <source>
        <dbReference type="SAM" id="Phobius"/>
    </source>
</evidence>
<feature type="transmembrane region" description="Helical" evidence="2">
    <location>
        <begin position="570"/>
        <end position="596"/>
    </location>
</feature>
<sequence>MSDRRLRLQVVLSAVDKLTHPFQGASAANKRLAETLKESRKQLSELNQKTSQIDGFRKIKKQLAETQQAYRAANDRVAELARAMKGLDNPTKAQTQQFERAKNAAAKLKTKNQDLSISLQRQRDELAKSGISVKCLADAQRQLNGDVKRTNNTIDQQSEKLKRLKEREKRLSAAKSRYHSVKNVQGSMFASAASMGAIGGGLLMGVKPMLNEASIYHKEMAEFRTLGVGETVLKDAGKFANSFHVVGSAVSDNLKILKEAHSVLRHYDEARMVTPELLKLQYATRFLGMHGISDEKAQELRDQSQEVLKIAELRNMINSPEDFKKSVNLSAQAMAASGGLVLPSDYMAMLKTGNVAAKQMSDEAFYFSMSHIIQQIGGDRTGTSLASAYQNLMMGRTTQGAAEELNALGLLQKGAVQYGKTGHITKMKPGALVNVDEFQTDPFRYLMEEIVPRIRRKHPQLDERGMETAIAKLFSNRKGADLFVTMYREHANIEKQIKAGHEAYSVDQLVKEGKTTAQGQELERDARMRDLYKEIGDHLLPLYIKGLSKLSEMLGNVTTFFQAHPTMAKYLSLAAAGLGIILAVCGALTLVLATLLGPLAMVRLGFSVLGIKGAGSLKLLGGAFKILAGVIRGTTAFLLANPIILIITAIAVAGCPYWPCK</sequence>
<comment type="caution">
    <text evidence="3">The sequence shown here is derived from an EMBL/GenBank/DDBJ whole genome shotgun (WGS) entry which is preliminary data.</text>
</comment>
<reference evidence="3 4" key="1">
    <citation type="journal article" date="2017" name="Nat. Microbiol.">
        <title>Natural product diversity associated with the nematode symbionts Photorhabdus and Xenorhabdus.</title>
        <authorList>
            <person name="Tobias N.J."/>
            <person name="Wolff H."/>
            <person name="Djahanschiri B."/>
            <person name="Grundmann F."/>
            <person name="Kronenwerth M."/>
            <person name="Shi Y.M."/>
            <person name="Simonyi S."/>
            <person name="Grun P."/>
            <person name="Shapiro-Ilan D."/>
            <person name="Pidot S.J."/>
            <person name="Stinear T.P."/>
            <person name="Ebersberger I."/>
            <person name="Bode H.B."/>
        </authorList>
    </citation>
    <scope>NUCLEOTIDE SEQUENCE [LARGE SCALE GENOMIC DNA]</scope>
    <source>
        <strain evidence="3 4">DSM 16342</strain>
    </source>
</reference>
<keyword evidence="2" id="KW-1133">Transmembrane helix</keyword>
<name>A0A2D0INA3_XENBU</name>
<proteinExistence type="predicted"/>
<gene>
    <name evidence="3" type="ORF">Xbud_03630</name>
</gene>
<dbReference type="PANTHER" id="PTHR37813">
    <property type="entry name" value="FELS-2 PROPHAGE PROTEIN"/>
    <property type="match status" value="1"/>
</dbReference>
<protein>
    <submittedName>
        <fullName evidence="3">Phage tail tape measure protein</fullName>
    </submittedName>
</protein>
<feature type="coiled-coil region" evidence="1">
    <location>
        <begin position="29"/>
        <end position="174"/>
    </location>
</feature>
<dbReference type="EMBL" id="NIBS01000041">
    <property type="protein sequence ID" value="PHM23266.1"/>
    <property type="molecule type" value="Genomic_DNA"/>
</dbReference>
<dbReference type="Proteomes" id="UP000225833">
    <property type="component" value="Unassembled WGS sequence"/>
</dbReference>
<evidence type="ECO:0000256" key="1">
    <source>
        <dbReference type="SAM" id="Coils"/>
    </source>
</evidence>
<feature type="transmembrane region" description="Helical" evidence="2">
    <location>
        <begin position="602"/>
        <end position="624"/>
    </location>
</feature>
<dbReference type="PANTHER" id="PTHR37813:SF1">
    <property type="entry name" value="FELS-2 PROPHAGE PROTEIN"/>
    <property type="match status" value="1"/>
</dbReference>
<feature type="transmembrane region" description="Helical" evidence="2">
    <location>
        <begin position="636"/>
        <end position="659"/>
    </location>
</feature>
<dbReference type="OrthoDB" id="8019720at2"/>
<organism evidence="3 4">
    <name type="scientific">Xenorhabdus budapestensis</name>
    <dbReference type="NCBI Taxonomy" id="290110"/>
    <lineage>
        <taxon>Bacteria</taxon>
        <taxon>Pseudomonadati</taxon>
        <taxon>Pseudomonadota</taxon>
        <taxon>Gammaproteobacteria</taxon>
        <taxon>Enterobacterales</taxon>
        <taxon>Morganellaceae</taxon>
        <taxon>Xenorhabdus</taxon>
    </lineage>
</organism>
<dbReference type="RefSeq" id="WP_099137379.1">
    <property type="nucleotide sequence ID" value="NZ_CAWNNJ010000110.1"/>
</dbReference>
<keyword evidence="1" id="KW-0175">Coiled coil</keyword>
<keyword evidence="2" id="KW-0472">Membrane</keyword>
<keyword evidence="2" id="KW-0812">Transmembrane</keyword>
<dbReference type="AlphaFoldDB" id="A0A2D0INA3"/>